<keyword evidence="4" id="KW-0547">Nucleotide-binding</keyword>
<dbReference type="InterPro" id="IPR029099">
    <property type="entry name" value="Pribosyltran_N"/>
</dbReference>
<dbReference type="GO" id="GO:0006164">
    <property type="term" value="P:purine nucleotide biosynthetic process"/>
    <property type="evidence" value="ECO:0007669"/>
    <property type="project" value="TreeGrafter"/>
</dbReference>
<dbReference type="GO" id="GO:0006015">
    <property type="term" value="P:5-phosphoribose 1-diphosphate biosynthetic process"/>
    <property type="evidence" value="ECO:0007669"/>
    <property type="project" value="TreeGrafter"/>
</dbReference>
<dbReference type="GO" id="GO:0005524">
    <property type="term" value="F:ATP binding"/>
    <property type="evidence" value="ECO:0007669"/>
    <property type="project" value="UniProtKB-KW"/>
</dbReference>
<dbReference type="InterPro" id="IPR029057">
    <property type="entry name" value="PRTase-like"/>
</dbReference>
<comment type="caution">
    <text evidence="9">The sequence shown here is derived from an EMBL/GenBank/DDBJ whole genome shotgun (WGS) entry which is preliminary data.</text>
</comment>
<dbReference type="CDD" id="cd06223">
    <property type="entry name" value="PRTases_typeI"/>
    <property type="match status" value="1"/>
</dbReference>
<keyword evidence="3" id="KW-0545">Nucleotide biosynthesis</keyword>
<organism evidence="9 10">
    <name type="scientific">Natronocella acetinitrilica</name>
    <dbReference type="NCBI Taxonomy" id="414046"/>
    <lineage>
        <taxon>Bacteria</taxon>
        <taxon>Pseudomonadati</taxon>
        <taxon>Pseudomonadota</taxon>
        <taxon>Gammaproteobacteria</taxon>
        <taxon>Chromatiales</taxon>
        <taxon>Ectothiorhodospiraceae</taxon>
        <taxon>Natronocella</taxon>
    </lineage>
</organism>
<dbReference type="SUPFAM" id="SSF53271">
    <property type="entry name" value="PRTase-like"/>
    <property type="match status" value="2"/>
</dbReference>
<evidence type="ECO:0000259" key="8">
    <source>
        <dbReference type="Pfam" id="PF13793"/>
    </source>
</evidence>
<keyword evidence="6" id="KW-0067">ATP-binding</keyword>
<dbReference type="RefSeq" id="WP_253484405.1">
    <property type="nucleotide sequence ID" value="NZ_JALJXV010000012.1"/>
</dbReference>
<dbReference type="GO" id="GO:0000287">
    <property type="term" value="F:magnesium ion binding"/>
    <property type="evidence" value="ECO:0007669"/>
    <property type="project" value="InterPro"/>
</dbReference>
<dbReference type="PANTHER" id="PTHR10210">
    <property type="entry name" value="RIBOSE-PHOSPHATE DIPHOSPHOKINASE FAMILY MEMBER"/>
    <property type="match status" value="1"/>
</dbReference>
<name>A0AAE3G9E9_9GAMM</name>
<keyword evidence="10" id="KW-1185">Reference proteome</keyword>
<dbReference type="AlphaFoldDB" id="A0AAE3G9E9"/>
<keyword evidence="2 9" id="KW-0808">Transferase</keyword>
<dbReference type="Proteomes" id="UP001205843">
    <property type="component" value="Unassembled WGS sequence"/>
</dbReference>
<protein>
    <recommendedName>
        <fullName evidence="1">ribose-phosphate diphosphokinase</fullName>
        <ecNumber evidence="1">2.7.6.1</ecNumber>
    </recommendedName>
</protein>
<evidence type="ECO:0000313" key="9">
    <source>
        <dbReference type="EMBL" id="MCP1676918.1"/>
    </source>
</evidence>
<dbReference type="Pfam" id="PF13793">
    <property type="entry name" value="Pribosyltran_N"/>
    <property type="match status" value="1"/>
</dbReference>
<sequence>MLVFAPGESAGFRESMGEALGIELAPLEERLFEDGEHKIRPLVDVRHQDVYIVARLAGSANDGVNDRLMRVLLLVATLRDAGAARVTVVAPYLPYARKDRRTKPQDPLTLRYLAALFEAMGTARMVVLDVHNVAAFENAFRCETVHLEARHAFAQKLAELPSALPLAVVSPDTGGVKRAELFRAAVEEATGQTSHLVFMEKHRTDDHVTGDAVVGRLDGCRAVIVDDLIAGGTTMARAAEACRQGGAAEVVAVASHGLFAGGAGSLLGPSLVDRLWVTNSVESSLLEQPPEHLQIIPVEPLLACAIKALRAPCD</sequence>
<dbReference type="InterPro" id="IPR000836">
    <property type="entry name" value="PRTase_dom"/>
</dbReference>
<dbReference type="InterPro" id="IPR005946">
    <property type="entry name" value="Rib-P_diPkinase"/>
</dbReference>
<keyword evidence="5" id="KW-0418">Kinase</keyword>
<evidence type="ECO:0000256" key="1">
    <source>
        <dbReference type="ARBA" id="ARBA00013247"/>
    </source>
</evidence>
<dbReference type="Gene3D" id="3.40.50.2020">
    <property type="match status" value="2"/>
</dbReference>
<evidence type="ECO:0000313" key="10">
    <source>
        <dbReference type="Proteomes" id="UP001205843"/>
    </source>
</evidence>
<comment type="catalytic activity">
    <reaction evidence="7">
        <text>D-ribose 5-phosphate + ATP = 5-phospho-alpha-D-ribose 1-diphosphate + AMP + H(+)</text>
        <dbReference type="Rhea" id="RHEA:15609"/>
        <dbReference type="ChEBI" id="CHEBI:15378"/>
        <dbReference type="ChEBI" id="CHEBI:30616"/>
        <dbReference type="ChEBI" id="CHEBI:58017"/>
        <dbReference type="ChEBI" id="CHEBI:78346"/>
        <dbReference type="ChEBI" id="CHEBI:456215"/>
        <dbReference type="EC" id="2.7.6.1"/>
    </reaction>
</comment>
<proteinExistence type="predicted"/>
<dbReference type="GO" id="GO:0004749">
    <property type="term" value="F:ribose phosphate diphosphokinase activity"/>
    <property type="evidence" value="ECO:0007669"/>
    <property type="project" value="UniProtKB-EC"/>
</dbReference>
<reference evidence="9" key="1">
    <citation type="submission" date="2022-03" db="EMBL/GenBank/DDBJ databases">
        <title>Genomic Encyclopedia of Type Strains, Phase III (KMG-III): the genomes of soil and plant-associated and newly described type strains.</title>
        <authorList>
            <person name="Whitman W."/>
        </authorList>
    </citation>
    <scope>NUCLEOTIDE SEQUENCE</scope>
    <source>
        <strain evidence="9">ANL 6-2</strain>
    </source>
</reference>
<dbReference type="FunFam" id="3.40.50.2020:FF:000014">
    <property type="entry name" value="Ribose-phosphate pyrophosphokinase 1"/>
    <property type="match status" value="1"/>
</dbReference>
<dbReference type="Pfam" id="PF14572">
    <property type="entry name" value="Pribosyl_synth"/>
    <property type="match status" value="1"/>
</dbReference>
<evidence type="ECO:0000256" key="3">
    <source>
        <dbReference type="ARBA" id="ARBA00022727"/>
    </source>
</evidence>
<evidence type="ECO:0000256" key="5">
    <source>
        <dbReference type="ARBA" id="ARBA00022777"/>
    </source>
</evidence>
<dbReference type="SMART" id="SM01400">
    <property type="entry name" value="Pribosyltran_N"/>
    <property type="match status" value="1"/>
</dbReference>
<dbReference type="NCBIfam" id="TIGR01251">
    <property type="entry name" value="ribP_PPkin"/>
    <property type="match status" value="1"/>
</dbReference>
<dbReference type="PANTHER" id="PTHR10210:SF32">
    <property type="entry name" value="RIBOSE-PHOSPHATE PYROPHOSPHOKINASE 2"/>
    <property type="match status" value="1"/>
</dbReference>
<feature type="domain" description="Ribose-phosphate pyrophosphokinase N-terminal" evidence="8">
    <location>
        <begin position="2"/>
        <end position="121"/>
    </location>
</feature>
<dbReference type="GO" id="GO:0016301">
    <property type="term" value="F:kinase activity"/>
    <property type="evidence" value="ECO:0007669"/>
    <property type="project" value="UniProtKB-KW"/>
</dbReference>
<accession>A0AAE3G9E9</accession>
<dbReference type="EC" id="2.7.6.1" evidence="1"/>
<evidence type="ECO:0000256" key="2">
    <source>
        <dbReference type="ARBA" id="ARBA00022679"/>
    </source>
</evidence>
<dbReference type="GO" id="GO:0005737">
    <property type="term" value="C:cytoplasm"/>
    <property type="evidence" value="ECO:0007669"/>
    <property type="project" value="TreeGrafter"/>
</dbReference>
<dbReference type="GO" id="GO:0002189">
    <property type="term" value="C:ribose phosphate diphosphokinase complex"/>
    <property type="evidence" value="ECO:0007669"/>
    <property type="project" value="TreeGrafter"/>
</dbReference>
<evidence type="ECO:0000256" key="6">
    <source>
        <dbReference type="ARBA" id="ARBA00022840"/>
    </source>
</evidence>
<evidence type="ECO:0000256" key="7">
    <source>
        <dbReference type="ARBA" id="ARBA00049535"/>
    </source>
</evidence>
<dbReference type="EMBL" id="JALJXV010000012">
    <property type="protein sequence ID" value="MCP1676918.1"/>
    <property type="molecule type" value="Genomic_DNA"/>
</dbReference>
<evidence type="ECO:0000256" key="4">
    <source>
        <dbReference type="ARBA" id="ARBA00022741"/>
    </source>
</evidence>
<gene>
    <name evidence="9" type="ORF">J2T57_004092</name>
</gene>